<dbReference type="InterPro" id="IPR036388">
    <property type="entry name" value="WH-like_DNA-bd_sf"/>
</dbReference>
<evidence type="ECO:0000256" key="2">
    <source>
        <dbReference type="ARBA" id="ARBA00023015"/>
    </source>
</evidence>
<dbReference type="EMBL" id="LRQI01000048">
    <property type="protein sequence ID" value="KXA38416.1"/>
    <property type="molecule type" value="Genomic_DNA"/>
</dbReference>
<dbReference type="Gene3D" id="3.40.190.290">
    <property type="match status" value="1"/>
</dbReference>
<dbReference type="PRINTS" id="PR00039">
    <property type="entry name" value="HTHLYSR"/>
</dbReference>
<dbReference type="CDD" id="cd08438">
    <property type="entry name" value="PBP2_CidR"/>
    <property type="match status" value="1"/>
</dbReference>
<keyword evidence="4" id="KW-0804">Transcription</keyword>
<dbReference type="Pfam" id="PF03466">
    <property type="entry name" value="LysR_substrate"/>
    <property type="match status" value="1"/>
</dbReference>
<organism evidence="6 7">
    <name type="scientific">Staphylococcus lugdunensis</name>
    <dbReference type="NCBI Taxonomy" id="28035"/>
    <lineage>
        <taxon>Bacteria</taxon>
        <taxon>Bacillati</taxon>
        <taxon>Bacillota</taxon>
        <taxon>Bacilli</taxon>
        <taxon>Bacillales</taxon>
        <taxon>Staphylococcaceae</taxon>
        <taxon>Staphylococcus</taxon>
    </lineage>
</organism>
<dbReference type="InterPro" id="IPR050950">
    <property type="entry name" value="HTH-type_LysR_regulators"/>
</dbReference>
<dbReference type="SUPFAM" id="SSF53850">
    <property type="entry name" value="Periplasmic binding protein-like II"/>
    <property type="match status" value="1"/>
</dbReference>
<evidence type="ECO:0000256" key="1">
    <source>
        <dbReference type="ARBA" id="ARBA00009437"/>
    </source>
</evidence>
<evidence type="ECO:0000313" key="6">
    <source>
        <dbReference type="EMBL" id="KXA38416.1"/>
    </source>
</evidence>
<dbReference type="GO" id="GO:0003677">
    <property type="term" value="F:DNA binding"/>
    <property type="evidence" value="ECO:0007669"/>
    <property type="project" value="UniProtKB-KW"/>
</dbReference>
<dbReference type="SUPFAM" id="SSF46785">
    <property type="entry name" value="Winged helix' DNA-binding domain"/>
    <property type="match status" value="1"/>
</dbReference>
<dbReference type="PROSITE" id="PS50931">
    <property type="entry name" value="HTH_LYSR"/>
    <property type="match status" value="1"/>
</dbReference>
<dbReference type="AlphaFoldDB" id="A0ABD4EFY7"/>
<keyword evidence="3" id="KW-0238">DNA-binding</keyword>
<proteinExistence type="inferred from homology"/>
<evidence type="ECO:0000313" key="7">
    <source>
        <dbReference type="Proteomes" id="UP000070063"/>
    </source>
</evidence>
<comment type="caution">
    <text evidence="6">The sequence shown here is derived from an EMBL/GenBank/DDBJ whole genome shotgun (WGS) entry which is preliminary data.</text>
</comment>
<dbReference type="Gene3D" id="1.10.10.10">
    <property type="entry name" value="Winged helix-like DNA-binding domain superfamily/Winged helix DNA-binding domain"/>
    <property type="match status" value="1"/>
</dbReference>
<gene>
    <name evidence="6" type="ORF">HMPREF3225_01218</name>
</gene>
<dbReference type="NCBIfam" id="NF047520">
    <property type="entry name" value="trans_act_CidR"/>
    <property type="match status" value="1"/>
</dbReference>
<dbReference type="InterPro" id="IPR005119">
    <property type="entry name" value="LysR_subst-bd"/>
</dbReference>
<evidence type="ECO:0000256" key="4">
    <source>
        <dbReference type="ARBA" id="ARBA00023163"/>
    </source>
</evidence>
<keyword evidence="2" id="KW-0805">Transcription regulation</keyword>
<sequence length="299" mass="33966">MIVGGCIVDIKHMKYFVEVVKQGGMTNASKALFIAQPTISKAIKDIESELEMPLFDRKNRQLILTDAGQIFYKKSEEILNLYSTIPAEMKGLSQLDSGHINIGMSAVMNVNHFIRILGEFHQLYPNVTYNLNEHGGKYIEENLDKGTLDIGITTLPVDAHRFNSLALYKEELVLVVSKDHPFAQQESVLMSDLKDEDFILFNEDFYLNDKIIEAAKNNGFIPHAISNISQWKFIEDLLIAHLGVSILPKSIVNMLSDRISSVNIKSPTMIWELGVIWMKDKTLSHATKRWVDFMQAHLK</sequence>
<dbReference type="PANTHER" id="PTHR30419:SF8">
    <property type="entry name" value="NITROGEN ASSIMILATION TRANSCRIPTIONAL ACTIVATOR-RELATED"/>
    <property type="match status" value="1"/>
</dbReference>
<dbReference type="FunFam" id="1.10.10.10:FF:000001">
    <property type="entry name" value="LysR family transcriptional regulator"/>
    <property type="match status" value="1"/>
</dbReference>
<name>A0ABD4EFY7_STALU</name>
<dbReference type="PANTHER" id="PTHR30419">
    <property type="entry name" value="HTH-TYPE TRANSCRIPTIONAL REGULATOR YBHD"/>
    <property type="match status" value="1"/>
</dbReference>
<evidence type="ECO:0000256" key="3">
    <source>
        <dbReference type="ARBA" id="ARBA00023125"/>
    </source>
</evidence>
<comment type="similarity">
    <text evidence="1">Belongs to the LysR transcriptional regulatory family.</text>
</comment>
<dbReference type="InterPro" id="IPR000847">
    <property type="entry name" value="LysR_HTH_N"/>
</dbReference>
<accession>A0ABD4EFY7</accession>
<feature type="domain" description="HTH lysR-type" evidence="5">
    <location>
        <begin position="8"/>
        <end position="65"/>
    </location>
</feature>
<dbReference type="Proteomes" id="UP000070063">
    <property type="component" value="Unassembled WGS sequence"/>
</dbReference>
<protein>
    <submittedName>
        <fullName evidence="6">LysR substrate binding domain protein</fullName>
    </submittedName>
</protein>
<reference evidence="6 7" key="1">
    <citation type="submission" date="2016-01" db="EMBL/GenBank/DDBJ databases">
        <authorList>
            <person name="Mitreva M."/>
            <person name="Pepin K.H."/>
            <person name="Mihindukulasuriya K.A."/>
            <person name="Fulton R."/>
            <person name="Fronick C."/>
            <person name="O'Laughlin M."/>
            <person name="Miner T."/>
            <person name="Herter B."/>
            <person name="Rosa B.A."/>
            <person name="Cordes M."/>
            <person name="Tomlinson C."/>
            <person name="Wollam A."/>
            <person name="Palsikar V.B."/>
            <person name="Mardis E.R."/>
            <person name="Wilson R.K."/>
        </authorList>
    </citation>
    <scope>NUCLEOTIDE SEQUENCE [LARGE SCALE GENOMIC DNA]</scope>
    <source>
        <strain evidence="6 7">MJR7738</strain>
    </source>
</reference>
<dbReference type="Pfam" id="PF00126">
    <property type="entry name" value="HTH_1"/>
    <property type="match status" value="1"/>
</dbReference>
<evidence type="ECO:0000259" key="5">
    <source>
        <dbReference type="PROSITE" id="PS50931"/>
    </source>
</evidence>
<dbReference type="InterPro" id="IPR036390">
    <property type="entry name" value="WH_DNA-bd_sf"/>
</dbReference>